<evidence type="ECO:0000313" key="1">
    <source>
        <dbReference type="EMBL" id="BAX93812.1"/>
    </source>
</evidence>
<protein>
    <submittedName>
        <fullName evidence="1">Uncharacterized protein</fullName>
    </submittedName>
</protein>
<evidence type="ECO:0000313" key="2">
    <source>
        <dbReference type="Proteomes" id="UP000217736"/>
    </source>
</evidence>
<dbReference type="EMBL" id="AP018164">
    <property type="protein sequence ID" value="BAX93812.1"/>
    <property type="molecule type" value="Genomic_DNA"/>
</dbReference>
<dbReference type="KEGG" id="mshg:MSG_03686"/>
<keyword evidence="2" id="KW-1185">Reference proteome</keyword>
<dbReference type="Proteomes" id="UP000217736">
    <property type="component" value="Chromosome"/>
</dbReference>
<dbReference type="RefSeq" id="WP_096441808.1">
    <property type="nucleotide sequence ID" value="NZ_AP018164.1"/>
</dbReference>
<sequence length="82" mass="9150">MNWLVNIYADIPHQGPARPFVEQSPMFTDWESVGGTQRRITLTVPHTAAGDADSACEVARRELEDRLTMLRGISECHATPLD</sequence>
<dbReference type="AlphaFoldDB" id="A0A1Z4ELM0"/>
<gene>
    <name evidence="1" type="ORF">MSG_03686</name>
</gene>
<reference evidence="2" key="1">
    <citation type="submission" date="2017-06" db="EMBL/GenBank/DDBJ databases">
        <title>Complete Genome Sequence of Mycobacterium shigaense.</title>
        <authorList>
            <person name="Fukano H."/>
            <person name="Yoshida M."/>
            <person name="Kazumi Y."/>
            <person name="Ogura Y."/>
            <person name="Mitarai S."/>
            <person name="Hayashi T."/>
            <person name="Hoshino Y."/>
        </authorList>
    </citation>
    <scope>NUCLEOTIDE SEQUENCE [LARGE SCALE GENOMIC DNA]</scope>
    <source>
        <strain evidence="2">UN-152</strain>
    </source>
</reference>
<accession>A0A1Z4ELM0</accession>
<organism evidence="1 2">
    <name type="scientific">Mycobacterium shigaense</name>
    <dbReference type="NCBI Taxonomy" id="722731"/>
    <lineage>
        <taxon>Bacteria</taxon>
        <taxon>Bacillati</taxon>
        <taxon>Actinomycetota</taxon>
        <taxon>Actinomycetes</taxon>
        <taxon>Mycobacteriales</taxon>
        <taxon>Mycobacteriaceae</taxon>
        <taxon>Mycobacterium</taxon>
        <taxon>Mycobacterium simiae complex</taxon>
    </lineage>
</organism>
<name>A0A1Z4ELM0_9MYCO</name>
<proteinExistence type="predicted"/>